<accession>A0A4C1XFM1</accession>
<dbReference type="AlphaFoldDB" id="A0A4C1XFM1"/>
<reference evidence="1 2" key="1">
    <citation type="journal article" date="2019" name="Commun. Biol.">
        <title>The bagworm genome reveals a unique fibroin gene that provides high tensile strength.</title>
        <authorList>
            <person name="Kono N."/>
            <person name="Nakamura H."/>
            <person name="Ohtoshi R."/>
            <person name="Tomita M."/>
            <person name="Numata K."/>
            <person name="Arakawa K."/>
        </authorList>
    </citation>
    <scope>NUCLEOTIDE SEQUENCE [LARGE SCALE GENOMIC DNA]</scope>
</reference>
<proteinExistence type="predicted"/>
<name>A0A4C1XFM1_EUMVA</name>
<evidence type="ECO:0000313" key="1">
    <source>
        <dbReference type="EMBL" id="GBP62731.1"/>
    </source>
</evidence>
<dbReference type="Proteomes" id="UP000299102">
    <property type="component" value="Unassembled WGS sequence"/>
</dbReference>
<dbReference type="OrthoDB" id="6625421at2759"/>
<dbReference type="EMBL" id="BGZK01000848">
    <property type="protein sequence ID" value="GBP62731.1"/>
    <property type="molecule type" value="Genomic_DNA"/>
</dbReference>
<keyword evidence="2" id="KW-1185">Reference proteome</keyword>
<protein>
    <submittedName>
        <fullName evidence="1">Uncharacterized protein</fullName>
    </submittedName>
</protein>
<comment type="caution">
    <text evidence="1">The sequence shown here is derived from an EMBL/GenBank/DDBJ whole genome shotgun (WGS) entry which is preliminary data.</text>
</comment>
<gene>
    <name evidence="1" type="ORF">EVAR_56249_1</name>
</gene>
<evidence type="ECO:0000313" key="2">
    <source>
        <dbReference type="Proteomes" id="UP000299102"/>
    </source>
</evidence>
<sequence length="108" mass="12703">MKVESMRWRFDLCVVCVVSPKDRCRNSNVRERCDFKEDVVTRVATRMSPWFDHLEKTNESRLTKQIYRTNSCSGKVDKSSRRKSFTDHIGGISKKGQILSTRNRRPCM</sequence>
<organism evidence="1 2">
    <name type="scientific">Eumeta variegata</name>
    <name type="common">Bagworm moth</name>
    <name type="synonym">Eumeta japonica</name>
    <dbReference type="NCBI Taxonomy" id="151549"/>
    <lineage>
        <taxon>Eukaryota</taxon>
        <taxon>Metazoa</taxon>
        <taxon>Ecdysozoa</taxon>
        <taxon>Arthropoda</taxon>
        <taxon>Hexapoda</taxon>
        <taxon>Insecta</taxon>
        <taxon>Pterygota</taxon>
        <taxon>Neoptera</taxon>
        <taxon>Endopterygota</taxon>
        <taxon>Lepidoptera</taxon>
        <taxon>Glossata</taxon>
        <taxon>Ditrysia</taxon>
        <taxon>Tineoidea</taxon>
        <taxon>Psychidae</taxon>
        <taxon>Oiketicinae</taxon>
        <taxon>Eumeta</taxon>
    </lineage>
</organism>